<dbReference type="InterPro" id="IPR011009">
    <property type="entry name" value="Kinase-like_dom_sf"/>
</dbReference>
<feature type="active site" description="Proton acceptor" evidence="19">
    <location>
        <position position="340"/>
    </location>
</feature>
<evidence type="ECO:0000259" key="24">
    <source>
        <dbReference type="SMART" id="SM00090"/>
    </source>
</evidence>
<keyword evidence="8 18" id="KW-0723">Serine/threonine-protein kinase</keyword>
<evidence type="ECO:0000256" key="2">
    <source>
        <dbReference type="ARBA" id="ARBA00004496"/>
    </source>
</evidence>
<dbReference type="EMBL" id="JAJGCB010000001">
    <property type="protein sequence ID" value="KAJ8996093.1"/>
    <property type="molecule type" value="Genomic_DNA"/>
</dbReference>
<feature type="binding site" evidence="20">
    <location>
        <position position="291"/>
    </location>
    <ligand>
        <name>ATP</name>
        <dbReference type="ChEBI" id="CHEBI:30616"/>
    </ligand>
</feature>
<keyword evidence="14 18" id="KW-0067">ATP-binding</keyword>
<organism evidence="25 26">
    <name type="scientific">Exophiala dermatitidis</name>
    <name type="common">Black yeast-like fungus</name>
    <name type="synonym">Wangiella dermatitidis</name>
    <dbReference type="NCBI Taxonomy" id="5970"/>
    <lineage>
        <taxon>Eukaryota</taxon>
        <taxon>Fungi</taxon>
        <taxon>Dikarya</taxon>
        <taxon>Ascomycota</taxon>
        <taxon>Pezizomycotina</taxon>
        <taxon>Eurotiomycetes</taxon>
        <taxon>Chaetothyriomycetidae</taxon>
        <taxon>Chaetothyriales</taxon>
        <taxon>Herpotrichiellaceae</taxon>
        <taxon>Exophiala</taxon>
    </lineage>
</organism>
<feature type="compositionally biased region" description="Acidic residues" evidence="23">
    <location>
        <begin position="541"/>
        <end position="559"/>
    </location>
</feature>
<dbReference type="GO" id="GO:0016787">
    <property type="term" value="F:hydrolase activity"/>
    <property type="evidence" value="ECO:0007669"/>
    <property type="project" value="UniProtKB-KW"/>
</dbReference>
<evidence type="ECO:0000256" key="4">
    <source>
        <dbReference type="ARBA" id="ARBA00012513"/>
    </source>
</evidence>
<dbReference type="AlphaFoldDB" id="A0AAN6F3J5"/>
<feature type="active site" description="4-aspartylphosphate intermediate" evidence="19">
    <location>
        <position position="357"/>
    </location>
</feature>
<dbReference type="SMART" id="SM00090">
    <property type="entry name" value="RIO"/>
    <property type="match status" value="1"/>
</dbReference>
<dbReference type="Gene3D" id="3.30.200.20">
    <property type="entry name" value="Phosphorylase Kinase, domain 1"/>
    <property type="match status" value="1"/>
</dbReference>
<dbReference type="InterPro" id="IPR018935">
    <property type="entry name" value="RIO_kinase_CS"/>
</dbReference>
<evidence type="ECO:0000256" key="21">
    <source>
        <dbReference type="PIRSR" id="PIRSR038147-3"/>
    </source>
</evidence>
<dbReference type="InterPro" id="IPR018934">
    <property type="entry name" value="RIO_dom"/>
</dbReference>
<name>A0AAN6F3J5_EXODE</name>
<feature type="compositionally biased region" description="Low complexity" evidence="23">
    <location>
        <begin position="488"/>
        <end position="498"/>
    </location>
</feature>
<evidence type="ECO:0000256" key="13">
    <source>
        <dbReference type="ARBA" id="ARBA00022801"/>
    </source>
</evidence>
<evidence type="ECO:0000256" key="20">
    <source>
        <dbReference type="PIRSR" id="PIRSR038147-2"/>
    </source>
</evidence>
<dbReference type="GO" id="GO:0004674">
    <property type="term" value="F:protein serine/threonine kinase activity"/>
    <property type="evidence" value="ECO:0007669"/>
    <property type="project" value="UniProtKB-KW"/>
</dbReference>
<keyword evidence="15" id="KW-0460">Magnesium</keyword>
<accession>A0AAN6F3J5</accession>
<dbReference type="Pfam" id="PF01163">
    <property type="entry name" value="RIO1"/>
    <property type="match status" value="1"/>
</dbReference>
<evidence type="ECO:0000256" key="10">
    <source>
        <dbReference type="ARBA" id="ARBA00022723"/>
    </source>
</evidence>
<dbReference type="InterPro" id="IPR017407">
    <property type="entry name" value="Ser/Thr_kinase_Rio1"/>
</dbReference>
<feature type="compositionally biased region" description="Basic residues" evidence="23">
    <location>
        <begin position="587"/>
        <end position="600"/>
    </location>
</feature>
<keyword evidence="22" id="KW-0175">Coiled coil</keyword>
<dbReference type="GO" id="GO:0005737">
    <property type="term" value="C:cytoplasm"/>
    <property type="evidence" value="ECO:0007669"/>
    <property type="project" value="UniProtKB-SubCell"/>
</dbReference>
<dbReference type="Proteomes" id="UP001161757">
    <property type="component" value="Unassembled WGS sequence"/>
</dbReference>
<comment type="similarity">
    <text evidence="3 18">Belongs to the protein kinase superfamily. RIO-type Ser/Thr kinase family.</text>
</comment>
<evidence type="ECO:0000256" key="8">
    <source>
        <dbReference type="ARBA" id="ARBA00022527"/>
    </source>
</evidence>
<comment type="catalytic activity">
    <reaction evidence="17 18">
        <text>L-seryl-[protein] + ATP = O-phospho-L-seryl-[protein] + ADP + H(+)</text>
        <dbReference type="Rhea" id="RHEA:17989"/>
        <dbReference type="Rhea" id="RHEA-COMP:9863"/>
        <dbReference type="Rhea" id="RHEA-COMP:11604"/>
        <dbReference type="ChEBI" id="CHEBI:15378"/>
        <dbReference type="ChEBI" id="CHEBI:29999"/>
        <dbReference type="ChEBI" id="CHEBI:30616"/>
        <dbReference type="ChEBI" id="CHEBI:83421"/>
        <dbReference type="ChEBI" id="CHEBI:456216"/>
        <dbReference type="EC" id="2.7.11.1"/>
    </reaction>
</comment>
<gene>
    <name evidence="25" type="primary">rio1</name>
    <name evidence="25" type="ORF">HRR80_000834</name>
</gene>
<evidence type="ECO:0000256" key="23">
    <source>
        <dbReference type="SAM" id="MobiDB-lite"/>
    </source>
</evidence>
<feature type="region of interest" description="Disordered" evidence="23">
    <location>
        <begin position="481"/>
        <end position="609"/>
    </location>
</feature>
<evidence type="ECO:0000256" key="6">
    <source>
        <dbReference type="ARBA" id="ARBA00022490"/>
    </source>
</evidence>
<feature type="coiled-coil region" evidence="22">
    <location>
        <begin position="406"/>
        <end position="433"/>
    </location>
</feature>
<keyword evidence="9 18" id="KW-0808">Transferase</keyword>
<evidence type="ECO:0000313" key="26">
    <source>
        <dbReference type="Proteomes" id="UP001161757"/>
    </source>
</evidence>
<feature type="region of interest" description="Disordered" evidence="23">
    <location>
        <begin position="1"/>
        <end position="87"/>
    </location>
</feature>
<evidence type="ECO:0000256" key="11">
    <source>
        <dbReference type="ARBA" id="ARBA00022741"/>
    </source>
</evidence>
<keyword evidence="11 18" id="KW-0547">Nucleotide-binding</keyword>
<evidence type="ECO:0000256" key="16">
    <source>
        <dbReference type="ARBA" id="ARBA00047899"/>
    </source>
</evidence>
<dbReference type="InterPro" id="IPR051272">
    <property type="entry name" value="RIO-type_Ser/Thr_kinase"/>
</dbReference>
<reference evidence="25" key="1">
    <citation type="submission" date="2023-01" db="EMBL/GenBank/DDBJ databases">
        <title>Exophiala dermititidis isolated from Cystic Fibrosis Patient.</title>
        <authorList>
            <person name="Kurbessoian T."/>
            <person name="Crocker A."/>
            <person name="Murante D."/>
            <person name="Hogan D.A."/>
            <person name="Stajich J.E."/>
        </authorList>
    </citation>
    <scope>NUCLEOTIDE SEQUENCE</scope>
    <source>
        <strain evidence="25">Ex8</strain>
    </source>
</reference>
<evidence type="ECO:0000313" key="25">
    <source>
        <dbReference type="EMBL" id="KAJ8996093.1"/>
    </source>
</evidence>
<evidence type="ECO:0000256" key="7">
    <source>
        <dbReference type="ARBA" id="ARBA00022517"/>
    </source>
</evidence>
<keyword evidence="6" id="KW-0963">Cytoplasm</keyword>
<feature type="region of interest" description="Disordered" evidence="23">
    <location>
        <begin position="101"/>
        <end position="163"/>
    </location>
</feature>
<feature type="compositionally biased region" description="Basic and acidic residues" evidence="23">
    <location>
        <begin position="566"/>
        <end position="586"/>
    </location>
</feature>
<dbReference type="CDD" id="cd05147">
    <property type="entry name" value="RIO1_euk"/>
    <property type="match status" value="1"/>
</dbReference>
<dbReference type="PROSITE" id="PS01245">
    <property type="entry name" value="RIO1"/>
    <property type="match status" value="1"/>
</dbReference>
<evidence type="ECO:0000256" key="14">
    <source>
        <dbReference type="ARBA" id="ARBA00022840"/>
    </source>
</evidence>
<dbReference type="EC" id="2.7.11.1" evidence="4 18"/>
<feature type="compositionally biased region" description="Polar residues" evidence="23">
    <location>
        <begin position="109"/>
        <end position="128"/>
    </location>
</feature>
<evidence type="ECO:0000256" key="12">
    <source>
        <dbReference type="ARBA" id="ARBA00022777"/>
    </source>
</evidence>
<dbReference type="FunFam" id="3.30.200.20:FF:000148">
    <property type="entry name" value="Serine/threonine-protein kinase RIO1"/>
    <property type="match status" value="1"/>
</dbReference>
<dbReference type="GO" id="GO:0005524">
    <property type="term" value="F:ATP binding"/>
    <property type="evidence" value="ECO:0007669"/>
    <property type="project" value="UniProtKB-KW"/>
</dbReference>
<dbReference type="InterPro" id="IPR000687">
    <property type="entry name" value="RIO_kinase"/>
</dbReference>
<keyword evidence="12 18" id="KW-0418">Kinase</keyword>
<feature type="binding site" evidence="21">
    <location>
        <position position="345"/>
    </location>
    <ligand>
        <name>Mg(2+)</name>
        <dbReference type="ChEBI" id="CHEBI:18420"/>
    </ligand>
</feature>
<evidence type="ECO:0000256" key="17">
    <source>
        <dbReference type="ARBA" id="ARBA00048679"/>
    </source>
</evidence>
<evidence type="ECO:0000256" key="3">
    <source>
        <dbReference type="ARBA" id="ARBA00009196"/>
    </source>
</evidence>
<dbReference type="SUPFAM" id="SSF56112">
    <property type="entry name" value="Protein kinase-like (PK-like)"/>
    <property type="match status" value="1"/>
</dbReference>
<keyword evidence="10" id="KW-0479">Metal-binding</keyword>
<keyword evidence="7" id="KW-0690">Ribosome biogenesis</keyword>
<feature type="binding site" evidence="20">
    <location>
        <position position="219"/>
    </location>
    <ligand>
        <name>ATP</name>
        <dbReference type="ChEBI" id="CHEBI:30616"/>
    </ligand>
</feature>
<evidence type="ECO:0000256" key="22">
    <source>
        <dbReference type="SAM" id="Coils"/>
    </source>
</evidence>
<comment type="caution">
    <text evidence="25">The sequence shown here is derived from an EMBL/GenBank/DDBJ whole genome shotgun (WGS) entry which is preliminary data.</text>
</comment>
<feature type="compositionally biased region" description="Polar residues" evidence="23">
    <location>
        <begin position="77"/>
        <end position="87"/>
    </location>
</feature>
<dbReference type="PANTHER" id="PTHR45723">
    <property type="entry name" value="SERINE/THREONINE-PROTEIN KINASE RIO1"/>
    <property type="match status" value="1"/>
</dbReference>
<dbReference type="GO" id="GO:0042254">
    <property type="term" value="P:ribosome biogenesis"/>
    <property type="evidence" value="ECO:0007669"/>
    <property type="project" value="UniProtKB-KW"/>
</dbReference>
<evidence type="ECO:0000256" key="9">
    <source>
        <dbReference type="ARBA" id="ARBA00022679"/>
    </source>
</evidence>
<comment type="cofactor">
    <cofactor evidence="1 21">
        <name>Mg(2+)</name>
        <dbReference type="ChEBI" id="CHEBI:18420"/>
    </cofactor>
</comment>
<evidence type="ECO:0000256" key="5">
    <source>
        <dbReference type="ARBA" id="ARBA00016038"/>
    </source>
</evidence>
<dbReference type="Gene3D" id="1.10.510.10">
    <property type="entry name" value="Transferase(Phosphotransferase) domain 1"/>
    <property type="match status" value="1"/>
</dbReference>
<feature type="compositionally biased region" description="Basic and acidic residues" evidence="23">
    <location>
        <begin position="139"/>
        <end position="163"/>
    </location>
</feature>
<evidence type="ECO:0000256" key="19">
    <source>
        <dbReference type="PIRSR" id="PIRSR038147-1"/>
    </source>
</evidence>
<feature type="domain" description="RIO kinase" evidence="24">
    <location>
        <begin position="155"/>
        <end position="403"/>
    </location>
</feature>
<evidence type="ECO:0000256" key="1">
    <source>
        <dbReference type="ARBA" id="ARBA00001946"/>
    </source>
</evidence>
<comment type="catalytic activity">
    <reaction evidence="16 18">
        <text>L-threonyl-[protein] + ATP = O-phospho-L-threonyl-[protein] + ADP + H(+)</text>
        <dbReference type="Rhea" id="RHEA:46608"/>
        <dbReference type="Rhea" id="RHEA-COMP:11060"/>
        <dbReference type="Rhea" id="RHEA-COMP:11605"/>
        <dbReference type="ChEBI" id="CHEBI:15378"/>
        <dbReference type="ChEBI" id="CHEBI:30013"/>
        <dbReference type="ChEBI" id="CHEBI:30616"/>
        <dbReference type="ChEBI" id="CHEBI:61977"/>
        <dbReference type="ChEBI" id="CHEBI:456216"/>
        <dbReference type="EC" id="2.7.11.1"/>
    </reaction>
</comment>
<keyword evidence="13" id="KW-0378">Hydrolase</keyword>
<feature type="compositionally biased region" description="Acidic residues" evidence="23">
    <location>
        <begin position="47"/>
        <end position="71"/>
    </location>
</feature>
<evidence type="ECO:0000256" key="15">
    <source>
        <dbReference type="ARBA" id="ARBA00022842"/>
    </source>
</evidence>
<protein>
    <recommendedName>
        <fullName evidence="5 18">Serine/threonine-protein kinase RIO1</fullName>
        <ecNumber evidence="4 18">2.7.11.1</ecNumber>
    </recommendedName>
</protein>
<feature type="binding site" evidence="21">
    <location>
        <position position="357"/>
    </location>
    <ligand>
        <name>Mg(2+)</name>
        <dbReference type="ChEBI" id="CHEBI:18420"/>
    </ligand>
</feature>
<proteinExistence type="inferred from homology"/>
<feature type="binding site" evidence="20">
    <location>
        <position position="289"/>
    </location>
    <ligand>
        <name>ATP</name>
        <dbReference type="ChEBI" id="CHEBI:30616"/>
    </ligand>
</feature>
<dbReference type="PIRSF" id="PIRSF038147">
    <property type="entry name" value="Ser/Thr_PK_RIO1"/>
    <property type="match status" value="1"/>
</dbReference>
<evidence type="ECO:0000256" key="18">
    <source>
        <dbReference type="PIRNR" id="PIRNR038147"/>
    </source>
</evidence>
<sequence length="609" mass="69129">MADDTSRGIADGVAPSHTFVPNRGYVDSEAIQSQRRQHPVDFGPDSLDNDAQDEELSDSSLDEDEEDDQLFDPDYLGSSNPADLTKSYNRQKRLNQARANPNVPVWQYPKSNPQQPAALSSEQTTQSKLAKLNISDYDEYQKSGRGDDGDERHKDKSDRATTEQVLDPKTRKILFQMINAGIVSEINGTVSTGKEANVYHALAPSPENPDQPDRHVAIKVYKTSILVFKDREKYVAGEFRFRKGFNKGDNRAMVKLWAEKEMRNLKRIHTAGIPSPEPLYLKRHVLAMTFLGDSKGKAAPRLKDVEFAEEESESRWRNVYIELLAYMRIMLQKCRLVHADLSEYNILWHKDRPYIIDVSQSVEVDHPRSLDFLRMDIKNVNDFFKRQGVAVLSDKKVYLFITKQAAHESELEIDTLRAEIDKMLAERTDEEEDEVETEVFRKQYIPQTLDEVYDAELDAENLKVTGRDALVYKDLLAPLKGEKETPDSSAPASSAGGAIKQAEAQDPTVSDQDQDQEAGEGVPLPREESTGHGEGAGDDGSCGEDESEDQNEDEEEEDPAQPRGKRFQDKDAKREHKRKVKEEKREKRATKIPKNVKKKMVKDSSRTKR</sequence>
<dbReference type="GO" id="GO:0046872">
    <property type="term" value="F:metal ion binding"/>
    <property type="evidence" value="ECO:0007669"/>
    <property type="project" value="UniProtKB-KW"/>
</dbReference>
<comment type="subcellular location">
    <subcellularLocation>
        <location evidence="2">Cytoplasm</location>
    </subcellularLocation>
</comment>